<feature type="compositionally biased region" description="Polar residues" evidence="7">
    <location>
        <begin position="350"/>
        <end position="368"/>
    </location>
</feature>
<comment type="similarity">
    <text evidence="2">Belongs to the SLC35F solute transporter family.</text>
</comment>
<organism evidence="10">
    <name type="scientific">Absidia glauca</name>
    <name type="common">Pin mould</name>
    <dbReference type="NCBI Taxonomy" id="4829"/>
    <lineage>
        <taxon>Eukaryota</taxon>
        <taxon>Fungi</taxon>
        <taxon>Fungi incertae sedis</taxon>
        <taxon>Mucoromycota</taxon>
        <taxon>Mucoromycotina</taxon>
        <taxon>Mucoromycetes</taxon>
        <taxon>Mucorales</taxon>
        <taxon>Cunninghamellaceae</taxon>
        <taxon>Absidia</taxon>
    </lineage>
</organism>
<dbReference type="InterPro" id="IPR037185">
    <property type="entry name" value="EmrE-like"/>
</dbReference>
<feature type="transmembrane region" description="Helical" evidence="8">
    <location>
        <begin position="254"/>
        <end position="272"/>
    </location>
</feature>
<evidence type="ECO:0000313" key="10">
    <source>
        <dbReference type="EMBL" id="SAM02709.1"/>
    </source>
</evidence>
<comment type="subcellular location">
    <subcellularLocation>
        <location evidence="1">Membrane</location>
        <topology evidence="1">Multi-pass membrane protein</topology>
    </subcellularLocation>
</comment>
<dbReference type="GO" id="GO:0016020">
    <property type="term" value="C:membrane"/>
    <property type="evidence" value="ECO:0007669"/>
    <property type="project" value="UniProtKB-SubCell"/>
</dbReference>
<feature type="transmembrane region" description="Helical" evidence="8">
    <location>
        <begin position="279"/>
        <end position="299"/>
    </location>
</feature>
<dbReference type="InterPro" id="IPR052221">
    <property type="entry name" value="SLC35F_Transporter"/>
</dbReference>
<proteinExistence type="inferred from homology"/>
<evidence type="ECO:0000256" key="9">
    <source>
        <dbReference type="SAM" id="SignalP"/>
    </source>
</evidence>
<dbReference type="AlphaFoldDB" id="A0A163M9U0"/>
<keyword evidence="3" id="KW-0813">Transport</keyword>
<evidence type="ECO:0000313" key="11">
    <source>
        <dbReference type="Proteomes" id="UP000078561"/>
    </source>
</evidence>
<name>A0A163M9U0_ABSGL</name>
<evidence type="ECO:0000256" key="5">
    <source>
        <dbReference type="ARBA" id="ARBA00022989"/>
    </source>
</evidence>
<keyword evidence="4 8" id="KW-0812">Transmembrane</keyword>
<evidence type="ECO:0000256" key="4">
    <source>
        <dbReference type="ARBA" id="ARBA00022692"/>
    </source>
</evidence>
<feature type="region of interest" description="Disordered" evidence="7">
    <location>
        <begin position="348"/>
        <end position="368"/>
    </location>
</feature>
<evidence type="ECO:0000256" key="2">
    <source>
        <dbReference type="ARBA" id="ARBA00007863"/>
    </source>
</evidence>
<evidence type="ECO:0000256" key="1">
    <source>
        <dbReference type="ARBA" id="ARBA00004141"/>
    </source>
</evidence>
<keyword evidence="9" id="KW-0732">Signal</keyword>
<accession>A0A163M9U0</accession>
<keyword evidence="6 8" id="KW-0472">Membrane</keyword>
<dbReference type="STRING" id="4829.A0A163M9U0"/>
<protein>
    <recommendedName>
        <fullName evidence="12">EamA domain-containing protein</fullName>
    </recommendedName>
</protein>
<keyword evidence="11" id="KW-1185">Reference proteome</keyword>
<dbReference type="OrthoDB" id="429955at2759"/>
<evidence type="ECO:0000256" key="7">
    <source>
        <dbReference type="SAM" id="MobiDB-lite"/>
    </source>
</evidence>
<feature type="transmembrane region" description="Helical" evidence="8">
    <location>
        <begin position="40"/>
        <end position="58"/>
    </location>
</feature>
<dbReference type="SUPFAM" id="SSF103481">
    <property type="entry name" value="Multidrug resistance efflux transporter EmrE"/>
    <property type="match status" value="1"/>
</dbReference>
<feature type="transmembrane region" description="Helical" evidence="8">
    <location>
        <begin position="95"/>
        <end position="115"/>
    </location>
</feature>
<feature type="chain" id="PRO_5007844195" description="EamA domain-containing protein" evidence="9">
    <location>
        <begin position="18"/>
        <end position="368"/>
    </location>
</feature>
<feature type="signal peptide" evidence="9">
    <location>
        <begin position="1"/>
        <end position="17"/>
    </location>
</feature>
<evidence type="ECO:0000256" key="3">
    <source>
        <dbReference type="ARBA" id="ARBA00022448"/>
    </source>
</evidence>
<sequence>MVPGYFDKLWIFPLCLGQLVSLCITGTSSASSALWQRHHINIPFTQNACMYLMLALIYGPWHHYTNRKAATASLSNAERQLTPSSTRSLPTYSTFLVLLFSVVDVQANVLAVIAFKNTSVLSALIISSWTLPCIMLLSTFLLKTVYHRIHFMAVGLGLIGLFLLIWGDTMTTTNGDLSPISNHSWWGDLVCLISATLYAVSNVTEEYLVHHFNTQDFLYRIGLAGMVQSGTLALCFEYDALTSITWSRYNVPLVLLYVICLFSMYSLIPMIYRLCGATFVSMSLMTSNFYSLLIGLLFLEAKMPPLYPLAYFLVIVGATLYNMSRPPVYHQPYHQPLQTQRSNHEYQTFDRGNSSSIDQPTHPPSQRS</sequence>
<reference evidence="10" key="1">
    <citation type="submission" date="2016-04" db="EMBL/GenBank/DDBJ databases">
        <authorList>
            <person name="Evans L.H."/>
            <person name="Alamgir A."/>
            <person name="Owens N."/>
            <person name="Weber N.D."/>
            <person name="Virtaneva K."/>
            <person name="Barbian K."/>
            <person name="Babar A."/>
            <person name="Rosenke K."/>
        </authorList>
    </citation>
    <scope>NUCLEOTIDE SEQUENCE [LARGE SCALE GENOMIC DNA]</scope>
    <source>
        <strain evidence="10">CBS 101.48</strain>
    </source>
</reference>
<evidence type="ECO:0000256" key="6">
    <source>
        <dbReference type="ARBA" id="ARBA00023136"/>
    </source>
</evidence>
<dbReference type="PANTHER" id="PTHR14233:SF4">
    <property type="entry name" value="SOLUTE CARRIER FAMILY 35 MEMBER F2"/>
    <property type="match status" value="1"/>
</dbReference>
<feature type="transmembrane region" description="Helical" evidence="8">
    <location>
        <begin position="149"/>
        <end position="166"/>
    </location>
</feature>
<dbReference type="EMBL" id="LT554008">
    <property type="protein sequence ID" value="SAM02709.1"/>
    <property type="molecule type" value="Genomic_DNA"/>
</dbReference>
<dbReference type="InterPro" id="IPR009262">
    <property type="entry name" value="SLC35_F1/F2/F6"/>
</dbReference>
<feature type="transmembrane region" description="Helical" evidence="8">
    <location>
        <begin position="121"/>
        <end position="142"/>
    </location>
</feature>
<keyword evidence="5 8" id="KW-1133">Transmembrane helix</keyword>
<evidence type="ECO:0008006" key="12">
    <source>
        <dbReference type="Google" id="ProtNLM"/>
    </source>
</evidence>
<dbReference type="InParanoid" id="A0A163M9U0"/>
<dbReference type="Proteomes" id="UP000078561">
    <property type="component" value="Unassembled WGS sequence"/>
</dbReference>
<feature type="transmembrane region" description="Helical" evidence="8">
    <location>
        <begin position="305"/>
        <end position="323"/>
    </location>
</feature>
<gene>
    <name evidence="10" type="primary">ABSGL_08525.1 scaffold 10403</name>
</gene>
<dbReference type="Pfam" id="PF06027">
    <property type="entry name" value="SLC35F"/>
    <property type="match status" value="1"/>
</dbReference>
<evidence type="ECO:0000256" key="8">
    <source>
        <dbReference type="SAM" id="Phobius"/>
    </source>
</evidence>
<dbReference type="GO" id="GO:0022857">
    <property type="term" value="F:transmembrane transporter activity"/>
    <property type="evidence" value="ECO:0007669"/>
    <property type="project" value="InterPro"/>
</dbReference>
<dbReference type="PANTHER" id="PTHR14233">
    <property type="entry name" value="DUF914-RELATED"/>
    <property type="match status" value="1"/>
</dbReference>
<dbReference type="OMA" id="NVCQEHT"/>